<comment type="caution">
    <text evidence="1">The sequence shown here is derived from an EMBL/GenBank/DDBJ whole genome shotgun (WGS) entry which is preliminary data.</text>
</comment>
<dbReference type="Proteomes" id="UP000597617">
    <property type="component" value="Unassembled WGS sequence"/>
</dbReference>
<evidence type="ECO:0000313" key="1">
    <source>
        <dbReference type="EMBL" id="MBF9239488.1"/>
    </source>
</evidence>
<proteinExistence type="predicted"/>
<accession>A0ABS0IMB5</accession>
<dbReference type="EMBL" id="JADQDQ010000013">
    <property type="protein sequence ID" value="MBF9239488.1"/>
    <property type="molecule type" value="Genomic_DNA"/>
</dbReference>
<name>A0ABS0IMB5_9BACT</name>
<sequence length="114" mass="12588">MEAINVYTSNATDQGLVAFTLALGMNLGRQINLRPLSQLPKPDPLRRQALRVERVEVLEQLKQAEFCLEQYACGAWQPDASHQEGTRFIVDSLTSRLRGLDAVLSTEKGGGSCE</sequence>
<evidence type="ECO:0000313" key="2">
    <source>
        <dbReference type="Proteomes" id="UP000597617"/>
    </source>
</evidence>
<protein>
    <recommendedName>
        <fullName evidence="3">HEPN domain-containing protein</fullName>
    </recommendedName>
</protein>
<dbReference type="RefSeq" id="WP_196283840.1">
    <property type="nucleotide sequence ID" value="NZ_JADQDQ010000013.1"/>
</dbReference>
<gene>
    <name evidence="1" type="ORF">I2I05_18995</name>
</gene>
<organism evidence="1 2">
    <name type="scientific">Hymenobacter jeongseonensis</name>
    <dbReference type="NCBI Taxonomy" id="2791027"/>
    <lineage>
        <taxon>Bacteria</taxon>
        <taxon>Pseudomonadati</taxon>
        <taxon>Bacteroidota</taxon>
        <taxon>Cytophagia</taxon>
        <taxon>Cytophagales</taxon>
        <taxon>Hymenobacteraceae</taxon>
        <taxon>Hymenobacter</taxon>
    </lineage>
</organism>
<reference evidence="1 2" key="1">
    <citation type="submission" date="2020-11" db="EMBL/GenBank/DDBJ databases">
        <authorList>
            <person name="Kim M.K."/>
        </authorList>
    </citation>
    <scope>NUCLEOTIDE SEQUENCE [LARGE SCALE GENOMIC DNA]</scope>
    <source>
        <strain evidence="1 2">BT683</strain>
    </source>
</reference>
<keyword evidence="2" id="KW-1185">Reference proteome</keyword>
<evidence type="ECO:0008006" key="3">
    <source>
        <dbReference type="Google" id="ProtNLM"/>
    </source>
</evidence>